<keyword evidence="1" id="KW-0732">Signal</keyword>
<keyword evidence="4" id="KW-1185">Reference proteome</keyword>
<dbReference type="AlphaFoldDB" id="A0A6L8LWL4"/>
<protein>
    <submittedName>
        <fullName evidence="3">Lipase</fullName>
    </submittedName>
</protein>
<dbReference type="EMBL" id="WWEU01000003">
    <property type="protein sequence ID" value="MYM59873.1"/>
    <property type="molecule type" value="Genomic_DNA"/>
</dbReference>
<dbReference type="Proteomes" id="UP000478571">
    <property type="component" value="Unassembled WGS sequence"/>
</dbReference>
<sequence>MKSKKHILSLAVLLATAALTACGDDKGSSGTGPEAYIAESLSHSTTVKMNLDPNKPFVPLNNNLLLDGQTGMLKVLSDKELANSDISDPKFALGYADGFSTSMPIYISMDGRGFGDHSEITEGVSLFKITKPLTNNAVFRERPQKLANDEFEVFGRGDKLVVVPDKPFEPSGEYVLVLTNQIKDVKDEPIGMSGSYAGLKSHPYTDGVLGDVQKLVKAQEAIAQAGGIDPKTIVYSAWFSTGSVGDVMTDTAKVLKKIKGDQSEAKRLWPDEDFGEEYYSIKLKADTTVSFKESLDKESDAFKASDFTKGFTNYYASRSPSVRDDTNVTRGTVKLPYFLETGAKFDTTPFEPANPEASVVNRYNPIPKIKALQEVEFILFTPKQEVLNGLDGGNLKGLVIYQHGVTSVKEDAYSFAADLVAKGLAVIAIDHPIHGTRAVNGVVAYEGVPDPYLNLAALPVARDNMRQSVLDILGLRLALEGQYLHIQNNGEVELKTDRDGNNSALLLNSASIKFLGHSLGGILGNTAMAIANKTGASEYQFSSAVFAKSGGHIAELLFASEKFGPLIKHKLNKSNPGYQDYVRGVCEKEKPTPLKEGECYNHFATANKEAAKLIEKTLVPYKIIAQTLIDTVDPHSVVSAGLYPKDLPTLLIQVKGDDHVPNNGLGAIFPIPTDRFVGTEGLEVAFGNMVDLTADTHKDGPSRIFAKYNGGDHNTLLAFPSSDYTQPMRKLVIDFLINDKQTEAVDDTNGVLAEAVDDNDGA</sequence>
<evidence type="ECO:0000313" key="3">
    <source>
        <dbReference type="EMBL" id="MYM59873.1"/>
    </source>
</evidence>
<dbReference type="Pfam" id="PF12262">
    <property type="entry name" value="Lipase_bact_N"/>
    <property type="match status" value="1"/>
</dbReference>
<reference evidence="3 4" key="1">
    <citation type="submission" date="2020-01" db="EMBL/GenBank/DDBJ databases">
        <title>Draft Genome Sequence of Vibrio sp. strain OCN044, Isolated from a Healthy Coral at Palmyra Atoll.</title>
        <authorList>
            <person name="Videau P."/>
            <person name="Loughran R."/>
            <person name="Esquivel A."/>
            <person name="Deadmond M."/>
            <person name="Paddock B.E."/>
            <person name="Saw J.H."/>
            <person name="Ushijima B."/>
        </authorList>
    </citation>
    <scope>NUCLEOTIDE SEQUENCE [LARGE SCALE GENOMIC DNA]</scope>
    <source>
        <strain evidence="3 4">OCN044</strain>
    </source>
</reference>
<evidence type="ECO:0000313" key="4">
    <source>
        <dbReference type="Proteomes" id="UP000478571"/>
    </source>
</evidence>
<evidence type="ECO:0000256" key="1">
    <source>
        <dbReference type="SAM" id="SignalP"/>
    </source>
</evidence>
<feature type="domain" description="Bacterial virulence factor lipase N-terminal" evidence="2">
    <location>
        <begin position="34"/>
        <end position="249"/>
    </location>
</feature>
<dbReference type="InterPro" id="IPR029058">
    <property type="entry name" value="AB_hydrolase_fold"/>
</dbReference>
<feature type="chain" id="PRO_5026712552" evidence="1">
    <location>
        <begin position="24"/>
        <end position="762"/>
    </location>
</feature>
<dbReference type="Gene3D" id="3.40.50.1820">
    <property type="entry name" value="alpha/beta hydrolase"/>
    <property type="match status" value="1"/>
</dbReference>
<organism evidence="3 4">
    <name type="scientific">Vibrio tetraodonis subsp. pristinus</name>
    <dbReference type="NCBI Taxonomy" id="2695891"/>
    <lineage>
        <taxon>Bacteria</taxon>
        <taxon>Pseudomonadati</taxon>
        <taxon>Pseudomonadota</taxon>
        <taxon>Gammaproteobacteria</taxon>
        <taxon>Vibrionales</taxon>
        <taxon>Vibrionaceae</taxon>
        <taxon>Vibrio</taxon>
    </lineage>
</organism>
<proteinExistence type="predicted"/>
<name>A0A6L8LWL4_9VIBR</name>
<dbReference type="PROSITE" id="PS51257">
    <property type="entry name" value="PROKAR_LIPOPROTEIN"/>
    <property type="match status" value="1"/>
</dbReference>
<comment type="caution">
    <text evidence="3">The sequence shown here is derived from an EMBL/GenBank/DDBJ whole genome shotgun (WGS) entry which is preliminary data.</text>
</comment>
<accession>A0A6L8LWL4</accession>
<dbReference type="RefSeq" id="WP_160929961.1">
    <property type="nucleotide sequence ID" value="NZ_WWEU01000003.1"/>
</dbReference>
<feature type="signal peptide" evidence="1">
    <location>
        <begin position="1"/>
        <end position="23"/>
    </location>
</feature>
<dbReference type="InterPro" id="IPR025920">
    <property type="entry name" value="Lipase_bact_N"/>
</dbReference>
<gene>
    <name evidence="3" type="ORF">GTG28_11620</name>
</gene>
<evidence type="ECO:0000259" key="2">
    <source>
        <dbReference type="Pfam" id="PF12262"/>
    </source>
</evidence>
<dbReference type="SUPFAM" id="SSF53474">
    <property type="entry name" value="alpha/beta-Hydrolases"/>
    <property type="match status" value="1"/>
</dbReference>